<dbReference type="InParanoid" id="H8WHA9"/>
<organism evidence="2 3">
    <name type="scientific">Caenorhabditis briggsae</name>
    <dbReference type="NCBI Taxonomy" id="6238"/>
    <lineage>
        <taxon>Eukaryota</taxon>
        <taxon>Metazoa</taxon>
        <taxon>Ecdysozoa</taxon>
        <taxon>Nematoda</taxon>
        <taxon>Chromadorea</taxon>
        <taxon>Rhabditida</taxon>
        <taxon>Rhabditina</taxon>
        <taxon>Rhabditomorpha</taxon>
        <taxon>Rhabditoidea</taxon>
        <taxon>Rhabditidae</taxon>
        <taxon>Peloderinae</taxon>
        <taxon>Caenorhabditis</taxon>
    </lineage>
</organism>
<dbReference type="Gene3D" id="3.90.190.10">
    <property type="entry name" value="Protein tyrosine phosphatase superfamily"/>
    <property type="match status" value="1"/>
</dbReference>
<dbReference type="InterPro" id="IPR052782">
    <property type="entry name" value="Oocyte-zygote_transition_reg"/>
</dbReference>
<reference evidence="2 3" key="2">
    <citation type="journal article" date="2011" name="PLoS Genet.">
        <title>Caenorhabditis briggsae recombinant inbred line genotypes reveal inter-strain incompatibility and the evolution of recombination.</title>
        <authorList>
            <person name="Ross J.A."/>
            <person name="Koboldt D.C."/>
            <person name="Staisch J.E."/>
            <person name="Chamberlin H.M."/>
            <person name="Gupta B.P."/>
            <person name="Miller R.D."/>
            <person name="Baird S.E."/>
            <person name="Haag E.S."/>
        </authorList>
    </citation>
    <scope>NUCLEOTIDE SEQUENCE [LARGE SCALE GENOMIC DNA]</scope>
    <source>
        <strain evidence="2 3">AF16</strain>
    </source>
</reference>
<sequence>MWQIQSALRKYPPTSPPVFMSLSGCGRAGTFAFFENAHASLHSESPRLDMVKCLEKIRDKRIHACQTLPQFSFVYTLLAEHILDNGFCKLVIEKKKNEKEDGKEEDQDPAMVSKAILRQMTIQKCP</sequence>
<dbReference type="InterPro" id="IPR029021">
    <property type="entry name" value="Prot-tyrosine_phosphatase-like"/>
</dbReference>
<keyword evidence="3" id="KW-1185">Reference proteome</keyword>
<dbReference type="EMBL" id="HE601474">
    <property type="protein sequence ID" value="CCG58663.1"/>
    <property type="molecule type" value="Genomic_DNA"/>
</dbReference>
<dbReference type="InterPro" id="IPR003595">
    <property type="entry name" value="Tyr_Pase_cat"/>
</dbReference>
<feature type="domain" description="Tyrosine-protein phosphatase" evidence="1">
    <location>
        <begin position="1"/>
        <end position="81"/>
    </location>
</feature>
<dbReference type="KEGG" id="cbr:CBG_19822"/>
<evidence type="ECO:0000313" key="3">
    <source>
        <dbReference type="Proteomes" id="UP000008549"/>
    </source>
</evidence>
<dbReference type="SMART" id="SM00404">
    <property type="entry name" value="PTPc_motif"/>
    <property type="match status" value="1"/>
</dbReference>
<dbReference type="PROSITE" id="PS50055">
    <property type="entry name" value="TYR_PHOSPHATASE_PTP"/>
    <property type="match status" value="1"/>
</dbReference>
<evidence type="ECO:0000313" key="2">
    <source>
        <dbReference type="EMBL" id="CCG58663.1"/>
    </source>
</evidence>
<dbReference type="GO" id="GO:0004725">
    <property type="term" value="F:protein tyrosine phosphatase activity"/>
    <property type="evidence" value="ECO:0007669"/>
    <property type="project" value="InterPro"/>
</dbReference>
<dbReference type="AlphaFoldDB" id="H8WHA9"/>
<dbReference type="CTD" id="8582741"/>
<accession>H8WHA9</accession>
<protein>
    <submittedName>
        <fullName evidence="2">Protein CBG19822</fullName>
    </submittedName>
</protein>
<dbReference type="Proteomes" id="UP000008549">
    <property type="component" value="Unassembled WGS sequence"/>
</dbReference>
<name>H8WHA9_CAEBR</name>
<dbReference type="WormBase" id="CBG19822">
    <property type="protein sequence ID" value="CBP37824"/>
    <property type="gene ID" value="WBGene00038979"/>
</dbReference>
<dbReference type="eggNOG" id="KOG0789">
    <property type="taxonomic scope" value="Eukaryota"/>
</dbReference>
<dbReference type="InterPro" id="IPR000242">
    <property type="entry name" value="PTP_cat"/>
</dbReference>
<reference evidence="2 3" key="1">
    <citation type="journal article" date="2003" name="PLoS Biol.">
        <title>The genome sequence of Caenorhabditis briggsae: a platform for comparative genomics.</title>
        <authorList>
            <person name="Stein L.D."/>
            <person name="Bao Z."/>
            <person name="Blasiar D."/>
            <person name="Blumenthal T."/>
            <person name="Brent M.R."/>
            <person name="Chen N."/>
            <person name="Chinwalla A."/>
            <person name="Clarke L."/>
            <person name="Clee C."/>
            <person name="Coghlan A."/>
            <person name="Coulson A."/>
            <person name="D'Eustachio P."/>
            <person name="Fitch D.H."/>
            <person name="Fulton L.A."/>
            <person name="Fulton R.E."/>
            <person name="Griffiths-Jones S."/>
            <person name="Harris T.W."/>
            <person name="Hillier L.W."/>
            <person name="Kamath R."/>
            <person name="Kuwabara P.E."/>
            <person name="Mardis E.R."/>
            <person name="Marra M.A."/>
            <person name="Miner T.L."/>
            <person name="Minx P."/>
            <person name="Mullikin J.C."/>
            <person name="Plumb R.W."/>
            <person name="Rogers J."/>
            <person name="Schein J.E."/>
            <person name="Sohrmann M."/>
            <person name="Spieth J."/>
            <person name="Stajich J.E."/>
            <person name="Wei C."/>
            <person name="Willey D."/>
            <person name="Wilson R.K."/>
            <person name="Durbin R."/>
            <person name="Waterston R.H."/>
        </authorList>
    </citation>
    <scope>NUCLEOTIDE SEQUENCE [LARGE SCALE GENOMIC DNA]</scope>
    <source>
        <strain evidence="2 3">AF16</strain>
    </source>
</reference>
<dbReference type="PANTHER" id="PTHR46163:SF15">
    <property type="entry name" value="TYROSINE-PROTEIN PHOSPHATASE DOMAIN-CONTAINING PROTEIN"/>
    <property type="match status" value="1"/>
</dbReference>
<proteinExistence type="predicted"/>
<dbReference type="STRING" id="6238.H8WHA9"/>
<dbReference type="RefSeq" id="XP_002640747.2">
    <property type="nucleotide sequence ID" value="XM_002640701.2"/>
</dbReference>
<evidence type="ECO:0000259" key="1">
    <source>
        <dbReference type="PROSITE" id="PS50055"/>
    </source>
</evidence>
<dbReference type="Pfam" id="PF00102">
    <property type="entry name" value="Y_phosphatase"/>
    <property type="match status" value="1"/>
</dbReference>
<dbReference type="PANTHER" id="PTHR46163">
    <property type="entry name" value="TYROSINE-PROTEIN PHOSPHATASE-RELATED"/>
    <property type="match status" value="1"/>
</dbReference>
<evidence type="ECO:0000313" key="4">
    <source>
        <dbReference type="WormBase" id="CBG19822"/>
    </source>
</evidence>
<gene>
    <name evidence="2 4" type="ORF">CBG19822</name>
    <name evidence="2" type="ORF">CBG_19822</name>
</gene>
<dbReference type="SUPFAM" id="SSF52799">
    <property type="entry name" value="(Phosphotyrosine protein) phosphatases II"/>
    <property type="match status" value="1"/>
</dbReference>
<dbReference type="GeneID" id="8582741"/>